<evidence type="ECO:0000313" key="1">
    <source>
        <dbReference type="EMBL" id="NMP24771.1"/>
    </source>
</evidence>
<comment type="caution">
    <text evidence="1">The sequence shown here is derived from an EMBL/GenBank/DDBJ whole genome shotgun (WGS) entry which is preliminary data.</text>
</comment>
<accession>A0A7Y0L7S1</accession>
<protein>
    <submittedName>
        <fullName evidence="1">Uncharacterized protein</fullName>
    </submittedName>
</protein>
<dbReference type="AlphaFoldDB" id="A0A7Y0L7S1"/>
<dbReference type="EMBL" id="JABBVZ010000147">
    <property type="protein sequence ID" value="NMP24771.1"/>
    <property type="molecule type" value="Genomic_DNA"/>
</dbReference>
<reference evidence="1 2" key="1">
    <citation type="submission" date="2020-04" db="EMBL/GenBank/DDBJ databases">
        <authorList>
            <person name="Zhang R."/>
            <person name="Schippers A."/>
        </authorList>
    </citation>
    <scope>NUCLEOTIDE SEQUENCE [LARGE SCALE GENOMIC DNA]</scope>
    <source>
        <strain evidence="1 2">DSM 109850</strain>
    </source>
</reference>
<gene>
    <name evidence="1" type="ORF">HIJ39_20900</name>
</gene>
<dbReference type="RefSeq" id="WP_169102978.1">
    <property type="nucleotide sequence ID" value="NZ_JABBVZ010000147.1"/>
</dbReference>
<name>A0A7Y0L7S1_9FIRM</name>
<proteinExistence type="predicted"/>
<keyword evidence="2" id="KW-1185">Reference proteome</keyword>
<sequence>MFSVPLLTGTVLRYTLESSSGRRTLGMVLDPRFKLLLEKLGWTAYPFPLISESDLLLYSLDLRFEHIPRWAARMTRVTLVDPLTALKSVTVANMRGLLSAYHDTGRFQRLAEAMGLTLPPEQLRGLLLQALQAFAKKPHGTAAAALIRQSYLDPAPATRLALADQWNVSRATFHRHLSRAVAEFAHFIHEQV</sequence>
<dbReference type="Proteomes" id="UP000533476">
    <property type="component" value="Unassembled WGS sequence"/>
</dbReference>
<evidence type="ECO:0000313" key="2">
    <source>
        <dbReference type="Proteomes" id="UP000533476"/>
    </source>
</evidence>
<organism evidence="1 2">
    <name type="scientific">Sulfobacillus harzensis</name>
    <dbReference type="NCBI Taxonomy" id="2729629"/>
    <lineage>
        <taxon>Bacteria</taxon>
        <taxon>Bacillati</taxon>
        <taxon>Bacillota</taxon>
        <taxon>Clostridia</taxon>
        <taxon>Eubacteriales</taxon>
        <taxon>Clostridiales Family XVII. Incertae Sedis</taxon>
        <taxon>Sulfobacillus</taxon>
    </lineage>
</organism>